<name>A0A844GCX4_9NEIS</name>
<proteinExistence type="predicted"/>
<evidence type="ECO:0000313" key="2">
    <source>
        <dbReference type="Proteomes" id="UP000446658"/>
    </source>
</evidence>
<gene>
    <name evidence="1" type="ORF">GKE73_12870</name>
</gene>
<sequence length="81" mass="9400">MNPFDQESGIYAFPPNHPEKIPDWAKEAITQGWSKEEMHYKKLAAAWAKRNMPQLYDPVARHSELQAEEAARGGYQRKKTQ</sequence>
<evidence type="ECO:0000313" key="1">
    <source>
        <dbReference type="EMBL" id="MTD33612.1"/>
    </source>
</evidence>
<accession>A0A844GCX4</accession>
<organism evidence="1 2">
    <name type="scientific">Paludibacterium denitrificans</name>
    <dbReference type="NCBI Taxonomy" id="2675226"/>
    <lineage>
        <taxon>Bacteria</taxon>
        <taxon>Pseudomonadati</taxon>
        <taxon>Pseudomonadota</taxon>
        <taxon>Betaproteobacteria</taxon>
        <taxon>Neisseriales</taxon>
        <taxon>Chromobacteriaceae</taxon>
        <taxon>Paludibacterium</taxon>
    </lineage>
</organism>
<comment type="caution">
    <text evidence="1">The sequence shown here is derived from an EMBL/GenBank/DDBJ whole genome shotgun (WGS) entry which is preliminary data.</text>
</comment>
<reference evidence="1 2" key="1">
    <citation type="submission" date="2019-11" db="EMBL/GenBank/DDBJ databases">
        <title>Draft genome sequence of Paludibacterium sp. dN18-1.</title>
        <authorList>
            <person name="Im W.-T."/>
        </authorList>
    </citation>
    <scope>NUCLEOTIDE SEQUENCE [LARGE SCALE GENOMIC DNA]</scope>
    <source>
        <strain evidence="2">dN 18-1</strain>
    </source>
</reference>
<protein>
    <submittedName>
        <fullName evidence="1">Uncharacterized protein</fullName>
    </submittedName>
</protein>
<dbReference type="AlphaFoldDB" id="A0A844GCX4"/>
<dbReference type="Proteomes" id="UP000446658">
    <property type="component" value="Unassembled WGS sequence"/>
</dbReference>
<dbReference type="RefSeq" id="WP_230370661.1">
    <property type="nucleotide sequence ID" value="NZ_WLYX01000001.1"/>
</dbReference>
<dbReference type="EMBL" id="WLYX01000001">
    <property type="protein sequence ID" value="MTD33612.1"/>
    <property type="molecule type" value="Genomic_DNA"/>
</dbReference>
<keyword evidence="2" id="KW-1185">Reference proteome</keyword>